<proteinExistence type="predicted"/>
<gene>
    <name evidence="2" type="ORF">JF887_09500</name>
</gene>
<dbReference type="EMBL" id="JAEKNN010000050">
    <property type="protein sequence ID" value="MBJ7609643.1"/>
    <property type="molecule type" value="Genomic_DNA"/>
</dbReference>
<sequence length="197" mass="20691">MFAEVLDCRILLISGSLRIGSTNSATVRTAASVIVAGVSTEIFEGMGELPHFNPDDDIEALHPAVTHLRTRLAAADAVLFCTPEYAGALPGSFKNLLDWTVGGGTYDKSVAWINASAGSGAVDAHASLRTVLERTGTDIVDAACAHIPVTRQAVGTDGVIEEAVIRGRIEDVLGALAERVRERRAARVAQKVATTVV</sequence>
<dbReference type="Proteomes" id="UP000614410">
    <property type="component" value="Unassembled WGS sequence"/>
</dbReference>
<dbReference type="InterPro" id="IPR050712">
    <property type="entry name" value="NAD(P)H-dep_reductase"/>
</dbReference>
<dbReference type="GO" id="GO:0010181">
    <property type="term" value="F:FMN binding"/>
    <property type="evidence" value="ECO:0007669"/>
    <property type="project" value="TreeGrafter"/>
</dbReference>
<dbReference type="PANTHER" id="PTHR30543">
    <property type="entry name" value="CHROMATE REDUCTASE"/>
    <property type="match status" value="1"/>
</dbReference>
<name>A0A934KE42_9BACT</name>
<dbReference type="InterPro" id="IPR005025">
    <property type="entry name" value="FMN_Rdtase-like_dom"/>
</dbReference>
<protein>
    <submittedName>
        <fullName evidence="2">NAD(P)H-dependent oxidoreductase</fullName>
    </submittedName>
</protein>
<evidence type="ECO:0000313" key="3">
    <source>
        <dbReference type="Proteomes" id="UP000614410"/>
    </source>
</evidence>
<evidence type="ECO:0000259" key="1">
    <source>
        <dbReference type="Pfam" id="PF03358"/>
    </source>
</evidence>
<organism evidence="2 3">
    <name type="scientific">Candidatus Amunia macphersoniae</name>
    <dbReference type="NCBI Taxonomy" id="3127014"/>
    <lineage>
        <taxon>Bacteria</taxon>
        <taxon>Bacillati</taxon>
        <taxon>Candidatus Dormiibacterota</taxon>
        <taxon>Candidatus Dormibacteria</taxon>
        <taxon>Candidatus Aeolococcales</taxon>
        <taxon>Candidatus Aeolococcaceae</taxon>
        <taxon>Candidatus Amunia</taxon>
    </lineage>
</organism>
<dbReference type="PANTHER" id="PTHR30543:SF21">
    <property type="entry name" value="NAD(P)H-DEPENDENT FMN REDUCTASE LOT6"/>
    <property type="match status" value="1"/>
</dbReference>
<dbReference type="GO" id="GO:0005829">
    <property type="term" value="C:cytosol"/>
    <property type="evidence" value="ECO:0007669"/>
    <property type="project" value="TreeGrafter"/>
</dbReference>
<dbReference type="AlphaFoldDB" id="A0A934KE42"/>
<comment type="caution">
    <text evidence="2">The sequence shown here is derived from an EMBL/GenBank/DDBJ whole genome shotgun (WGS) entry which is preliminary data.</text>
</comment>
<dbReference type="InterPro" id="IPR029039">
    <property type="entry name" value="Flavoprotein-like_sf"/>
</dbReference>
<dbReference type="GO" id="GO:0016491">
    <property type="term" value="F:oxidoreductase activity"/>
    <property type="evidence" value="ECO:0007669"/>
    <property type="project" value="InterPro"/>
</dbReference>
<dbReference type="Gene3D" id="3.40.50.360">
    <property type="match status" value="1"/>
</dbReference>
<feature type="domain" description="NADPH-dependent FMN reductase-like" evidence="1">
    <location>
        <begin position="9"/>
        <end position="136"/>
    </location>
</feature>
<accession>A0A934KE42</accession>
<reference evidence="2 3" key="1">
    <citation type="submission" date="2020-10" db="EMBL/GenBank/DDBJ databases">
        <title>Ca. Dormibacterota MAGs.</title>
        <authorList>
            <person name="Montgomery K."/>
        </authorList>
    </citation>
    <scope>NUCLEOTIDE SEQUENCE [LARGE SCALE GENOMIC DNA]</scope>
    <source>
        <strain evidence="2">Mitchell_Peninsula_5</strain>
    </source>
</reference>
<dbReference type="Pfam" id="PF03358">
    <property type="entry name" value="FMN_red"/>
    <property type="match status" value="1"/>
</dbReference>
<evidence type="ECO:0000313" key="2">
    <source>
        <dbReference type="EMBL" id="MBJ7609643.1"/>
    </source>
</evidence>
<dbReference type="SUPFAM" id="SSF52218">
    <property type="entry name" value="Flavoproteins"/>
    <property type="match status" value="1"/>
</dbReference>